<protein>
    <submittedName>
        <fullName evidence="3">Amidohydrolase</fullName>
    </submittedName>
</protein>
<accession>A0A9W6CE38</accession>
<dbReference type="SUPFAM" id="SSF51556">
    <property type="entry name" value="Metallo-dependent hydrolases"/>
    <property type="match status" value="1"/>
</dbReference>
<dbReference type="AlphaFoldDB" id="A0A9W6CE38"/>
<dbReference type="Gene3D" id="3.20.20.140">
    <property type="entry name" value="Metal-dependent hydrolases"/>
    <property type="match status" value="1"/>
</dbReference>
<name>A0A9W6CE38_9FIRM</name>
<organism evidence="3 4">
    <name type="scientific">Sellimonas catena</name>
    <dbReference type="NCBI Taxonomy" id="2994035"/>
    <lineage>
        <taxon>Bacteria</taxon>
        <taxon>Bacillati</taxon>
        <taxon>Bacillota</taxon>
        <taxon>Clostridia</taxon>
        <taxon>Lachnospirales</taxon>
        <taxon>Lachnospiraceae</taxon>
        <taxon>Sellimonas</taxon>
    </lineage>
</organism>
<sequence length="266" mass="30137">MTIDFHTHIFPEKIVERTISFLEQQCGEKAHLSGTYESLLESMEKSGIGRSIVLPVVTKPSQFDSINRFAMEVTEKTGGKLLSFGGIHPACDHLKERLQELKRNGFQGIKLHPDYQETRFDDPGYLKILDYASELGMIISVHAGLDPGYPDFVHATPAMIRDVIQQVHPQKLILAHMGGFMRWDEVEECLIGEDVWLDTAACFTKIPDVQFLRIVSEHGADRILFATDSPWAGQSEFLRYFQGLDLSSEDKENILWKNAEKLLKSA</sequence>
<dbReference type="GO" id="GO:0005737">
    <property type="term" value="C:cytoplasm"/>
    <property type="evidence" value="ECO:0007669"/>
    <property type="project" value="TreeGrafter"/>
</dbReference>
<gene>
    <name evidence="3" type="ORF">Selli1_33550</name>
</gene>
<dbReference type="InterPro" id="IPR006680">
    <property type="entry name" value="Amidohydro-rel"/>
</dbReference>
<evidence type="ECO:0000259" key="2">
    <source>
        <dbReference type="Pfam" id="PF04909"/>
    </source>
</evidence>
<proteinExistence type="predicted"/>
<evidence type="ECO:0000256" key="1">
    <source>
        <dbReference type="ARBA" id="ARBA00023239"/>
    </source>
</evidence>
<dbReference type="InterPro" id="IPR032466">
    <property type="entry name" value="Metal_Hydrolase"/>
</dbReference>
<dbReference type="CDD" id="cd01292">
    <property type="entry name" value="metallo-dependent_hydrolases"/>
    <property type="match status" value="1"/>
</dbReference>
<dbReference type="Proteomes" id="UP001145145">
    <property type="component" value="Unassembled WGS sequence"/>
</dbReference>
<dbReference type="GO" id="GO:0016831">
    <property type="term" value="F:carboxy-lyase activity"/>
    <property type="evidence" value="ECO:0007669"/>
    <property type="project" value="InterPro"/>
</dbReference>
<dbReference type="Pfam" id="PF04909">
    <property type="entry name" value="Amidohydro_2"/>
    <property type="match status" value="1"/>
</dbReference>
<reference evidence="3 4" key="1">
    <citation type="journal article" date="2023" name="Int. J. Syst. Evol. Microbiol.">
        <title>Sellimonas catena sp. nov., isolated from human faeces.</title>
        <authorList>
            <person name="Hisatomi A."/>
            <person name="Ohkuma M."/>
            <person name="Sakamoto M."/>
        </authorList>
    </citation>
    <scope>NUCLEOTIDE SEQUENCE [LARGE SCALE GENOMIC DNA]</scope>
    <source>
        <strain evidence="3 4">12EGH17</strain>
    </source>
</reference>
<comment type="caution">
    <text evidence="3">The sequence shown here is derived from an EMBL/GenBank/DDBJ whole genome shotgun (WGS) entry which is preliminary data.</text>
</comment>
<dbReference type="PANTHER" id="PTHR21240">
    <property type="entry name" value="2-AMINO-3-CARBOXYLMUCONATE-6-SEMIALDEHYDE DECARBOXYLASE"/>
    <property type="match status" value="1"/>
</dbReference>
<keyword evidence="4" id="KW-1185">Reference proteome</keyword>
<evidence type="ECO:0000313" key="4">
    <source>
        <dbReference type="Proteomes" id="UP001145145"/>
    </source>
</evidence>
<dbReference type="EMBL" id="BSBO01000051">
    <property type="protein sequence ID" value="GLG06181.1"/>
    <property type="molecule type" value="Genomic_DNA"/>
</dbReference>
<dbReference type="InterPro" id="IPR032465">
    <property type="entry name" value="ACMSD"/>
</dbReference>
<keyword evidence="1" id="KW-0456">Lyase</keyword>
<feature type="domain" description="Amidohydrolase-related" evidence="2">
    <location>
        <begin position="3"/>
        <end position="263"/>
    </location>
</feature>
<dbReference type="PANTHER" id="PTHR21240:SF28">
    <property type="entry name" value="ISO-OROTATE DECARBOXYLASE (EUROFUNG)"/>
    <property type="match status" value="1"/>
</dbReference>
<dbReference type="GO" id="GO:0019748">
    <property type="term" value="P:secondary metabolic process"/>
    <property type="evidence" value="ECO:0007669"/>
    <property type="project" value="TreeGrafter"/>
</dbReference>
<dbReference type="GO" id="GO:0016787">
    <property type="term" value="F:hydrolase activity"/>
    <property type="evidence" value="ECO:0007669"/>
    <property type="project" value="InterPro"/>
</dbReference>
<evidence type="ECO:0000313" key="3">
    <source>
        <dbReference type="EMBL" id="GLG06181.1"/>
    </source>
</evidence>